<dbReference type="EC" id="3.2.1.39" evidence="4"/>
<evidence type="ECO:0000256" key="1">
    <source>
        <dbReference type="ARBA" id="ARBA00000382"/>
    </source>
</evidence>
<evidence type="ECO:0000256" key="5">
    <source>
        <dbReference type="ARBA" id="ARBA00022475"/>
    </source>
</evidence>
<keyword evidence="10" id="KW-0961">Cell wall biogenesis/degradation</keyword>
<keyword evidence="7" id="KW-0472">Membrane</keyword>
<dbReference type="PANTHER" id="PTHR16631">
    <property type="entry name" value="GLUCAN 1,3-BETA-GLUCOSIDASE"/>
    <property type="match status" value="1"/>
</dbReference>
<evidence type="ECO:0000256" key="14">
    <source>
        <dbReference type="ARBA" id="ARBA00043078"/>
    </source>
</evidence>
<feature type="signal peptide" evidence="15">
    <location>
        <begin position="1"/>
        <end position="29"/>
    </location>
</feature>
<name>A0A4Y7QJA4_9AGAM</name>
<feature type="chain" id="PRO_5021273117" description="glucan endo-1,3-beta-D-glucosidase" evidence="15">
    <location>
        <begin position="30"/>
        <end position="341"/>
    </location>
</feature>
<organism evidence="16 17">
    <name type="scientific">Rickenella mellea</name>
    <dbReference type="NCBI Taxonomy" id="50990"/>
    <lineage>
        <taxon>Eukaryota</taxon>
        <taxon>Fungi</taxon>
        <taxon>Dikarya</taxon>
        <taxon>Basidiomycota</taxon>
        <taxon>Agaricomycotina</taxon>
        <taxon>Agaricomycetes</taxon>
        <taxon>Hymenochaetales</taxon>
        <taxon>Rickenellaceae</taxon>
        <taxon>Rickenella</taxon>
    </lineage>
</organism>
<dbReference type="OrthoDB" id="77201at2759"/>
<protein>
    <recommendedName>
        <fullName evidence="4">glucan endo-1,3-beta-D-glucosidase</fullName>
        <ecNumber evidence="4">3.2.1.39</ecNumber>
    </recommendedName>
    <alternativeName>
        <fullName evidence="14">Endo-1,3-beta-glucanase btgC</fullName>
    </alternativeName>
    <alternativeName>
        <fullName evidence="13">Laminarinase btgC</fullName>
    </alternativeName>
</protein>
<gene>
    <name evidence="16" type="ORF">BD410DRAFT_714950</name>
</gene>
<dbReference type="GO" id="GO:0009277">
    <property type="term" value="C:fungal-type cell wall"/>
    <property type="evidence" value="ECO:0007669"/>
    <property type="project" value="TreeGrafter"/>
</dbReference>
<dbReference type="Gene3D" id="3.20.20.80">
    <property type="entry name" value="Glycosidases"/>
    <property type="match status" value="1"/>
</dbReference>
<evidence type="ECO:0000256" key="8">
    <source>
        <dbReference type="ARBA" id="ARBA00023180"/>
    </source>
</evidence>
<dbReference type="GO" id="GO:0009986">
    <property type="term" value="C:cell surface"/>
    <property type="evidence" value="ECO:0007669"/>
    <property type="project" value="TreeGrafter"/>
</dbReference>
<dbReference type="GO" id="GO:0000272">
    <property type="term" value="P:polysaccharide catabolic process"/>
    <property type="evidence" value="ECO:0007669"/>
    <property type="project" value="UniProtKB-KW"/>
</dbReference>
<keyword evidence="8" id="KW-0325">Glycoprotein</keyword>
<dbReference type="GO" id="GO:0005886">
    <property type="term" value="C:plasma membrane"/>
    <property type="evidence" value="ECO:0007669"/>
    <property type="project" value="UniProtKB-SubCell"/>
</dbReference>
<evidence type="ECO:0000256" key="12">
    <source>
        <dbReference type="ARBA" id="ARBA00037649"/>
    </source>
</evidence>
<dbReference type="InterPro" id="IPR017853">
    <property type="entry name" value="GH"/>
</dbReference>
<evidence type="ECO:0000256" key="4">
    <source>
        <dbReference type="ARBA" id="ARBA00012780"/>
    </source>
</evidence>
<reference evidence="16 17" key="1">
    <citation type="submission" date="2018-06" db="EMBL/GenBank/DDBJ databases">
        <title>A transcriptomic atlas of mushroom development highlights an independent origin of complex multicellularity.</title>
        <authorList>
            <consortium name="DOE Joint Genome Institute"/>
            <person name="Krizsan K."/>
            <person name="Almasi E."/>
            <person name="Merenyi Z."/>
            <person name="Sahu N."/>
            <person name="Viragh M."/>
            <person name="Koszo T."/>
            <person name="Mondo S."/>
            <person name="Kiss B."/>
            <person name="Balint B."/>
            <person name="Kues U."/>
            <person name="Barry K."/>
            <person name="Hegedus J.C."/>
            <person name="Henrissat B."/>
            <person name="Johnson J."/>
            <person name="Lipzen A."/>
            <person name="Ohm R."/>
            <person name="Nagy I."/>
            <person name="Pangilinan J."/>
            <person name="Yan J."/>
            <person name="Xiong Y."/>
            <person name="Grigoriev I.V."/>
            <person name="Hibbett D.S."/>
            <person name="Nagy L.G."/>
        </authorList>
    </citation>
    <scope>NUCLEOTIDE SEQUENCE [LARGE SCALE GENOMIC DNA]</scope>
    <source>
        <strain evidence="16 17">SZMC22713</strain>
    </source>
</reference>
<proteinExistence type="inferred from homology"/>
<dbReference type="EMBL" id="ML170160">
    <property type="protein sequence ID" value="TDL26980.1"/>
    <property type="molecule type" value="Genomic_DNA"/>
</dbReference>
<evidence type="ECO:0000256" key="15">
    <source>
        <dbReference type="SAM" id="SignalP"/>
    </source>
</evidence>
<evidence type="ECO:0000256" key="11">
    <source>
        <dbReference type="ARBA" id="ARBA00023326"/>
    </source>
</evidence>
<evidence type="ECO:0000313" key="16">
    <source>
        <dbReference type="EMBL" id="TDL26980.1"/>
    </source>
</evidence>
<keyword evidence="9" id="KW-0119">Carbohydrate metabolism</keyword>
<dbReference type="SUPFAM" id="SSF51445">
    <property type="entry name" value="(Trans)glycosidases"/>
    <property type="match status" value="1"/>
</dbReference>
<evidence type="ECO:0000256" key="10">
    <source>
        <dbReference type="ARBA" id="ARBA00023316"/>
    </source>
</evidence>
<keyword evidence="11" id="KW-0624">Polysaccharide degradation</keyword>
<accession>A0A4Y7QJA4</accession>
<keyword evidence="5" id="KW-1003">Cell membrane</keyword>
<comment type="subcellular location">
    <subcellularLocation>
        <location evidence="2">Cell membrane</location>
        <topology evidence="2">Single-pass type II membrane protein</topology>
    </subcellularLocation>
</comment>
<evidence type="ECO:0000256" key="2">
    <source>
        <dbReference type="ARBA" id="ARBA00004401"/>
    </source>
</evidence>
<keyword evidence="15" id="KW-0732">Signal</keyword>
<sequence>MLSTQIRHLSVFTTLLLSLFGTRSGVAYASCVPDTTSANSAKTTPRLQQIKNMYGFGGFVYALDNCPSSSQLVSDFSKMKAAGARMAITFDFCGDGDDPDYYGEVIQAAGKAGIHIIPLAWTLYFEAGQTWSNTAIPKIKAVTQAVIENPGPVLAVAFGDEPLFDNDAGSPANLAKYILQMKSDFKNAGLSDIPISISDMAYGWQSAGDISAVAAAVDFFMINNFPYFNFNAQSGGSASSWSDFTADIAYFESIANGRPLLVTQTGWPSNQNLWSPNSPNVVTSISSEEGFWNLLDDHCKDFFKAKKIAWLWRGWDDTLDGWGVLRTDGSKKWNFSAKQTC</sequence>
<evidence type="ECO:0000256" key="13">
    <source>
        <dbReference type="ARBA" id="ARBA00042373"/>
    </source>
</evidence>
<keyword evidence="6 16" id="KW-0378">Hydrolase</keyword>
<evidence type="ECO:0000256" key="9">
    <source>
        <dbReference type="ARBA" id="ARBA00023277"/>
    </source>
</evidence>
<comment type="similarity">
    <text evidence="3">Belongs to the glycosyl hydrolase 17 family.</text>
</comment>
<dbReference type="GO" id="GO:0042973">
    <property type="term" value="F:glucan endo-1,3-beta-D-glucosidase activity"/>
    <property type="evidence" value="ECO:0007669"/>
    <property type="project" value="UniProtKB-EC"/>
</dbReference>
<dbReference type="Proteomes" id="UP000294933">
    <property type="component" value="Unassembled WGS sequence"/>
</dbReference>
<dbReference type="InterPro" id="IPR050732">
    <property type="entry name" value="Beta-glucan_modifiers"/>
</dbReference>
<evidence type="ECO:0000256" key="7">
    <source>
        <dbReference type="ARBA" id="ARBA00023136"/>
    </source>
</evidence>
<comment type="function">
    <text evidence="12">Glucanases play a role in cell expansion during growth, in cell-cell fusion during mating, and in spore release during sporulation. This enzyme may be involved in beta-glucan degradation. Active on laminarin and lichenan.</text>
</comment>
<dbReference type="GO" id="GO:0071555">
    <property type="term" value="P:cell wall organization"/>
    <property type="evidence" value="ECO:0007669"/>
    <property type="project" value="UniProtKB-KW"/>
</dbReference>
<dbReference type="AlphaFoldDB" id="A0A4Y7QJA4"/>
<dbReference type="VEuPathDB" id="FungiDB:BD410DRAFT_714950"/>
<dbReference type="PANTHER" id="PTHR16631:SF17">
    <property type="entry name" value="GLUCAN ENDO-1,3-BETA-GLUCOSIDASE BTGC"/>
    <property type="match status" value="1"/>
</dbReference>
<comment type="catalytic activity">
    <reaction evidence="1">
        <text>Hydrolysis of (1-&gt;3)-beta-D-glucosidic linkages in (1-&gt;3)-beta-D-glucans.</text>
        <dbReference type="EC" id="3.2.1.39"/>
    </reaction>
</comment>
<evidence type="ECO:0000256" key="6">
    <source>
        <dbReference type="ARBA" id="ARBA00022801"/>
    </source>
</evidence>
<evidence type="ECO:0000313" key="17">
    <source>
        <dbReference type="Proteomes" id="UP000294933"/>
    </source>
</evidence>
<dbReference type="GO" id="GO:0005576">
    <property type="term" value="C:extracellular region"/>
    <property type="evidence" value="ECO:0007669"/>
    <property type="project" value="TreeGrafter"/>
</dbReference>
<evidence type="ECO:0000256" key="3">
    <source>
        <dbReference type="ARBA" id="ARBA00008773"/>
    </source>
</evidence>
<keyword evidence="17" id="KW-1185">Reference proteome</keyword>